<gene>
    <name evidence="2" type="ORF">LEMA_P102860.1</name>
</gene>
<evidence type="ECO:0000256" key="1">
    <source>
        <dbReference type="SAM" id="MobiDB-lite"/>
    </source>
</evidence>
<dbReference type="EMBL" id="FP929130">
    <property type="protein sequence ID" value="CBX97155.1"/>
    <property type="molecule type" value="Genomic_DNA"/>
</dbReference>
<reference evidence="3" key="1">
    <citation type="journal article" date="2011" name="Nat. Commun.">
        <title>Effector diversification within compartments of the Leptosphaeria maculans genome affected by Repeat-Induced Point mutations.</title>
        <authorList>
            <person name="Rouxel T."/>
            <person name="Grandaubert J."/>
            <person name="Hane J.K."/>
            <person name="Hoede C."/>
            <person name="van de Wouw A.P."/>
            <person name="Couloux A."/>
            <person name="Dominguez V."/>
            <person name="Anthouard V."/>
            <person name="Bally P."/>
            <person name="Bourras S."/>
            <person name="Cozijnsen A.J."/>
            <person name="Ciuffetti L.M."/>
            <person name="Degrave A."/>
            <person name="Dilmaghani A."/>
            <person name="Duret L."/>
            <person name="Fudal I."/>
            <person name="Goodwin S.B."/>
            <person name="Gout L."/>
            <person name="Glaser N."/>
            <person name="Linglin J."/>
            <person name="Kema G.H.J."/>
            <person name="Lapalu N."/>
            <person name="Lawrence C.B."/>
            <person name="May K."/>
            <person name="Meyer M."/>
            <person name="Ollivier B."/>
            <person name="Poulain J."/>
            <person name="Schoch C.L."/>
            <person name="Simon A."/>
            <person name="Spatafora J.W."/>
            <person name="Stachowiak A."/>
            <person name="Turgeon B.G."/>
            <person name="Tyler B.M."/>
            <person name="Vincent D."/>
            <person name="Weissenbach J."/>
            <person name="Amselem J."/>
            <person name="Quesneville H."/>
            <person name="Oliver R.P."/>
            <person name="Wincker P."/>
            <person name="Balesdent M.-H."/>
            <person name="Howlett B.J."/>
        </authorList>
    </citation>
    <scope>NUCLEOTIDE SEQUENCE [LARGE SCALE GENOMIC DNA]</scope>
    <source>
        <strain evidence="3">JN3 / isolate v23.1.3 / race Av1-4-5-6-7-8</strain>
    </source>
</reference>
<dbReference type="HOGENOM" id="CLU_2812861_0_0_1"/>
<organism evidence="3">
    <name type="scientific">Leptosphaeria maculans (strain JN3 / isolate v23.1.3 / race Av1-4-5-6-7-8)</name>
    <name type="common">Blackleg fungus</name>
    <name type="synonym">Phoma lingam</name>
    <dbReference type="NCBI Taxonomy" id="985895"/>
    <lineage>
        <taxon>Eukaryota</taxon>
        <taxon>Fungi</taxon>
        <taxon>Dikarya</taxon>
        <taxon>Ascomycota</taxon>
        <taxon>Pezizomycotina</taxon>
        <taxon>Dothideomycetes</taxon>
        <taxon>Pleosporomycetidae</taxon>
        <taxon>Pleosporales</taxon>
        <taxon>Pleosporineae</taxon>
        <taxon>Leptosphaeriaceae</taxon>
        <taxon>Plenodomus</taxon>
        <taxon>Plenodomus lingam/Leptosphaeria maculans species complex</taxon>
    </lineage>
</organism>
<dbReference type="InParanoid" id="E4ZZN9"/>
<dbReference type="AlphaFoldDB" id="E4ZZN9"/>
<evidence type="ECO:0000313" key="2">
    <source>
        <dbReference type="EMBL" id="CBX97155.1"/>
    </source>
</evidence>
<dbReference type="Proteomes" id="UP000002668">
    <property type="component" value="Genome"/>
</dbReference>
<keyword evidence="3" id="KW-1185">Reference proteome</keyword>
<proteinExistence type="predicted"/>
<name>E4ZZN9_LEPMJ</name>
<evidence type="ECO:0000313" key="3">
    <source>
        <dbReference type="Proteomes" id="UP000002668"/>
    </source>
</evidence>
<sequence>MDGLPVGSAHMAPGTDWTGPIRTLSRQGHNTYTLGHLEPPKPSNPHTHANVSVKAVRYETLVHGART</sequence>
<protein>
    <submittedName>
        <fullName evidence="2">Predicted protein</fullName>
    </submittedName>
</protein>
<feature type="region of interest" description="Disordered" evidence="1">
    <location>
        <begin position="1"/>
        <end position="30"/>
    </location>
</feature>
<accession>E4ZZN9</accession>
<dbReference type="VEuPathDB" id="FungiDB:LEMA_P102860.1"/>